<gene>
    <name evidence="1" type="ORF">BJ508DRAFT_380919</name>
</gene>
<accession>A0A3N4HPL7</accession>
<evidence type="ECO:0000313" key="2">
    <source>
        <dbReference type="Proteomes" id="UP000275078"/>
    </source>
</evidence>
<name>A0A3N4HPL7_ASCIM</name>
<evidence type="ECO:0000313" key="1">
    <source>
        <dbReference type="EMBL" id="RPA73760.1"/>
    </source>
</evidence>
<sequence length="296" mass="33945">MLEYNKLSLKLSVALVRSWLASSSVTHLDRYYDDIRKIYKILCGLAYTTASILSLVLYSKRYFIDPAQLRIPPPGAIPEDKNNRLYPNFALGVLRIYRYDPHKHGETEDFAAISDLAKITAAVNRTIDAFCFFDTFFRQVEHESNKIHDLLVEVTYERSLMRVFGIFLRLLPDEWETKDSDAAGVYQLWREDDKEVDNEPGYTGRGSKIMASDLIKELRQANREMLDLFLQVTGGIETMPSRIEAVRFACRDVYGVPLKDWDVMETKVMETDGIEADGVDMEADHVMEASVKAKCD</sequence>
<keyword evidence="2" id="KW-1185">Reference proteome</keyword>
<dbReference type="AlphaFoldDB" id="A0A3N4HPL7"/>
<dbReference type="Proteomes" id="UP000275078">
    <property type="component" value="Unassembled WGS sequence"/>
</dbReference>
<organism evidence="1 2">
    <name type="scientific">Ascobolus immersus RN42</name>
    <dbReference type="NCBI Taxonomy" id="1160509"/>
    <lineage>
        <taxon>Eukaryota</taxon>
        <taxon>Fungi</taxon>
        <taxon>Dikarya</taxon>
        <taxon>Ascomycota</taxon>
        <taxon>Pezizomycotina</taxon>
        <taxon>Pezizomycetes</taxon>
        <taxon>Pezizales</taxon>
        <taxon>Ascobolaceae</taxon>
        <taxon>Ascobolus</taxon>
    </lineage>
</organism>
<reference evidence="1 2" key="1">
    <citation type="journal article" date="2018" name="Nat. Ecol. Evol.">
        <title>Pezizomycetes genomes reveal the molecular basis of ectomycorrhizal truffle lifestyle.</title>
        <authorList>
            <person name="Murat C."/>
            <person name="Payen T."/>
            <person name="Noel B."/>
            <person name="Kuo A."/>
            <person name="Morin E."/>
            <person name="Chen J."/>
            <person name="Kohler A."/>
            <person name="Krizsan K."/>
            <person name="Balestrini R."/>
            <person name="Da Silva C."/>
            <person name="Montanini B."/>
            <person name="Hainaut M."/>
            <person name="Levati E."/>
            <person name="Barry K.W."/>
            <person name="Belfiori B."/>
            <person name="Cichocki N."/>
            <person name="Clum A."/>
            <person name="Dockter R.B."/>
            <person name="Fauchery L."/>
            <person name="Guy J."/>
            <person name="Iotti M."/>
            <person name="Le Tacon F."/>
            <person name="Lindquist E.A."/>
            <person name="Lipzen A."/>
            <person name="Malagnac F."/>
            <person name="Mello A."/>
            <person name="Molinier V."/>
            <person name="Miyauchi S."/>
            <person name="Poulain J."/>
            <person name="Riccioni C."/>
            <person name="Rubini A."/>
            <person name="Sitrit Y."/>
            <person name="Splivallo R."/>
            <person name="Traeger S."/>
            <person name="Wang M."/>
            <person name="Zifcakova L."/>
            <person name="Wipf D."/>
            <person name="Zambonelli A."/>
            <person name="Paolocci F."/>
            <person name="Nowrousian M."/>
            <person name="Ottonello S."/>
            <person name="Baldrian P."/>
            <person name="Spatafora J.W."/>
            <person name="Henrissat B."/>
            <person name="Nagy L.G."/>
            <person name="Aury J.M."/>
            <person name="Wincker P."/>
            <person name="Grigoriev I.V."/>
            <person name="Bonfante P."/>
            <person name="Martin F.M."/>
        </authorList>
    </citation>
    <scope>NUCLEOTIDE SEQUENCE [LARGE SCALE GENOMIC DNA]</scope>
    <source>
        <strain evidence="1 2">RN42</strain>
    </source>
</reference>
<protein>
    <submittedName>
        <fullName evidence="1">Uncharacterized protein</fullName>
    </submittedName>
</protein>
<proteinExistence type="predicted"/>
<dbReference type="EMBL" id="ML119811">
    <property type="protein sequence ID" value="RPA73760.1"/>
    <property type="molecule type" value="Genomic_DNA"/>
</dbReference>